<dbReference type="NCBIfam" id="NF001477">
    <property type="entry name" value="PRK00326.2-4"/>
    <property type="match status" value="1"/>
</dbReference>
<name>A0AAC9P7Z9_9PROT</name>
<keyword evidence="5 7" id="KW-0238">DNA-binding</keyword>
<keyword evidence="2 7" id="KW-0963">Cytoplasm</keyword>
<dbReference type="PROSITE" id="PS51740">
    <property type="entry name" value="SPOVT_ABRB"/>
    <property type="match status" value="2"/>
</dbReference>
<evidence type="ECO:0000256" key="7">
    <source>
        <dbReference type="HAMAP-Rule" id="MF_01008"/>
    </source>
</evidence>
<evidence type="ECO:0000256" key="5">
    <source>
        <dbReference type="ARBA" id="ARBA00023125"/>
    </source>
</evidence>
<dbReference type="InterPro" id="IPR007159">
    <property type="entry name" value="SpoVT-AbrB_dom"/>
</dbReference>
<keyword evidence="3" id="KW-0677">Repeat</keyword>
<dbReference type="InterPro" id="IPR037914">
    <property type="entry name" value="SpoVT-AbrB_sf"/>
</dbReference>
<comment type="subcellular location">
    <subcellularLocation>
        <location evidence="7">Cytoplasm</location>
        <location evidence="7">Nucleoid</location>
    </subcellularLocation>
</comment>
<proteinExistence type="inferred from homology"/>
<comment type="similarity">
    <text evidence="7">Belongs to the MraZ family.</text>
</comment>
<comment type="subunit">
    <text evidence="7">Forms oligomers.</text>
</comment>
<evidence type="ECO:0000259" key="9">
    <source>
        <dbReference type="PROSITE" id="PS51740"/>
    </source>
</evidence>
<dbReference type="Proteomes" id="UP000182373">
    <property type="component" value="Chromosome"/>
</dbReference>
<reference evidence="11" key="1">
    <citation type="submission" date="2016-11" db="EMBL/GenBank/DDBJ databases">
        <title>Comparative genomic and phenotypic analysis of Granulibacter bethesdensis clinical isolates from patients with chronic granulomatous disease.</title>
        <authorList>
            <person name="Zarember K.A."/>
            <person name="Porcella S.F."/>
            <person name="Chu J."/>
            <person name="Ding L."/>
            <person name="Dahlstrom E."/>
            <person name="Barbian K."/>
            <person name="Martens C."/>
            <person name="Sykora L."/>
            <person name="Kramer S."/>
            <person name="Pettinato A.M."/>
            <person name="Hong H."/>
            <person name="Wald G."/>
            <person name="Berg L.J."/>
            <person name="Rogge L.S."/>
            <person name="Greenberg D.E."/>
            <person name="Falcone E.L."/>
            <person name="Neves J.F."/>
            <person name="Simoes M.J."/>
            <person name="Casal M."/>
            <person name="Rodriguez-Lopez F.C."/>
            <person name="Zelazny A."/>
            <person name="Gallin J.I."/>
            <person name="Holland S.M."/>
        </authorList>
    </citation>
    <scope>NUCLEOTIDE SEQUENCE [LARGE SCALE GENOMIC DNA]</scope>
    <source>
        <strain evidence="11">NIH9.1</strain>
    </source>
</reference>
<dbReference type="InterPro" id="IPR020603">
    <property type="entry name" value="MraZ_dom"/>
</dbReference>
<keyword evidence="6 7" id="KW-0804">Transcription</keyword>
<feature type="region of interest" description="Disordered" evidence="8">
    <location>
        <begin position="152"/>
        <end position="174"/>
    </location>
</feature>
<dbReference type="CDD" id="cd16321">
    <property type="entry name" value="MraZ_C"/>
    <property type="match status" value="1"/>
</dbReference>
<sequence>MHARSGSGAHQRGAVPGRMSHFLGTHQNRLDAKGRVSVPAPFRAALRTFGEGNGQIILRPSHTHPCIEAWPLPVFQTLATPLDQLDMFSETHDDLAAALYADAFPVDADKEGRIILLDSLTAHAGLTDSVVFMGLGRTFQIWEPAAAERRRAEARERARARGLTLPGTPRGGAA</sequence>
<dbReference type="GO" id="GO:0005737">
    <property type="term" value="C:cytoplasm"/>
    <property type="evidence" value="ECO:0007669"/>
    <property type="project" value="UniProtKB-UniRule"/>
</dbReference>
<dbReference type="SUPFAM" id="SSF89447">
    <property type="entry name" value="AbrB/MazE/MraZ-like"/>
    <property type="match status" value="1"/>
</dbReference>
<keyword evidence="10" id="KW-0132">Cell division</keyword>
<dbReference type="GO" id="GO:0000976">
    <property type="term" value="F:transcription cis-regulatory region binding"/>
    <property type="evidence" value="ECO:0007669"/>
    <property type="project" value="TreeGrafter"/>
</dbReference>
<dbReference type="PANTHER" id="PTHR34701">
    <property type="entry name" value="TRANSCRIPTIONAL REGULATOR MRAZ"/>
    <property type="match status" value="1"/>
</dbReference>
<dbReference type="HAMAP" id="MF_01008">
    <property type="entry name" value="MraZ"/>
    <property type="match status" value="1"/>
</dbReference>
<dbReference type="Gene3D" id="3.40.1550.20">
    <property type="entry name" value="Transcriptional regulator MraZ domain"/>
    <property type="match status" value="1"/>
</dbReference>
<feature type="domain" description="SpoVT-AbrB" evidence="9">
    <location>
        <begin position="25"/>
        <end position="74"/>
    </location>
</feature>
<keyword evidence="4 7" id="KW-0805">Transcription regulation</keyword>
<gene>
    <name evidence="7" type="primary">mraZ</name>
    <name evidence="10" type="ORF">GbCGDNIH9_0438</name>
</gene>
<dbReference type="EMBL" id="CP018191">
    <property type="protein sequence ID" value="APH53675.1"/>
    <property type="molecule type" value="Genomic_DNA"/>
</dbReference>
<evidence type="ECO:0000256" key="2">
    <source>
        <dbReference type="ARBA" id="ARBA00022490"/>
    </source>
</evidence>
<accession>A0AAC9P7Z9</accession>
<evidence type="ECO:0000313" key="10">
    <source>
        <dbReference type="EMBL" id="APH53675.1"/>
    </source>
</evidence>
<dbReference type="InterPro" id="IPR003444">
    <property type="entry name" value="MraZ"/>
</dbReference>
<dbReference type="AlphaFoldDB" id="A0AAC9P7Z9"/>
<evidence type="ECO:0000256" key="8">
    <source>
        <dbReference type="SAM" id="MobiDB-lite"/>
    </source>
</evidence>
<evidence type="ECO:0000256" key="3">
    <source>
        <dbReference type="ARBA" id="ARBA00022737"/>
    </source>
</evidence>
<dbReference type="Pfam" id="PF02381">
    <property type="entry name" value="MraZ"/>
    <property type="match status" value="2"/>
</dbReference>
<dbReference type="GO" id="GO:0009295">
    <property type="term" value="C:nucleoid"/>
    <property type="evidence" value="ECO:0007669"/>
    <property type="project" value="UniProtKB-SubCell"/>
</dbReference>
<keyword evidence="10" id="KW-0131">Cell cycle</keyword>
<evidence type="ECO:0000313" key="11">
    <source>
        <dbReference type="Proteomes" id="UP000182373"/>
    </source>
</evidence>
<feature type="domain" description="SpoVT-AbrB" evidence="9">
    <location>
        <begin position="103"/>
        <end position="146"/>
    </location>
</feature>
<dbReference type="GO" id="GO:2000143">
    <property type="term" value="P:negative regulation of DNA-templated transcription initiation"/>
    <property type="evidence" value="ECO:0007669"/>
    <property type="project" value="TreeGrafter"/>
</dbReference>
<dbReference type="PANTHER" id="PTHR34701:SF1">
    <property type="entry name" value="TRANSCRIPTIONAL REGULATOR MRAZ"/>
    <property type="match status" value="1"/>
</dbReference>
<dbReference type="CDD" id="cd16320">
    <property type="entry name" value="MraZ_N"/>
    <property type="match status" value="1"/>
</dbReference>
<organism evidence="10 11">
    <name type="scientific">Granulibacter bethesdensis</name>
    <dbReference type="NCBI Taxonomy" id="364410"/>
    <lineage>
        <taxon>Bacteria</taxon>
        <taxon>Pseudomonadati</taxon>
        <taxon>Pseudomonadota</taxon>
        <taxon>Alphaproteobacteria</taxon>
        <taxon>Acetobacterales</taxon>
        <taxon>Acetobacteraceae</taxon>
        <taxon>Granulibacter</taxon>
    </lineage>
</organism>
<dbReference type="GO" id="GO:0003700">
    <property type="term" value="F:DNA-binding transcription factor activity"/>
    <property type="evidence" value="ECO:0007669"/>
    <property type="project" value="UniProtKB-UniRule"/>
</dbReference>
<dbReference type="InterPro" id="IPR035644">
    <property type="entry name" value="MraZ_C"/>
</dbReference>
<dbReference type="GO" id="GO:0051301">
    <property type="term" value="P:cell division"/>
    <property type="evidence" value="ECO:0007669"/>
    <property type="project" value="UniProtKB-KW"/>
</dbReference>
<protein>
    <recommendedName>
        <fullName evidence="1 7">Transcriptional regulator MraZ</fullName>
    </recommendedName>
</protein>
<dbReference type="InterPro" id="IPR035642">
    <property type="entry name" value="MraZ_N"/>
</dbReference>
<evidence type="ECO:0000256" key="1">
    <source>
        <dbReference type="ARBA" id="ARBA00013860"/>
    </source>
</evidence>
<dbReference type="InterPro" id="IPR038619">
    <property type="entry name" value="MraZ_sf"/>
</dbReference>
<evidence type="ECO:0000256" key="6">
    <source>
        <dbReference type="ARBA" id="ARBA00023163"/>
    </source>
</evidence>
<evidence type="ECO:0000256" key="4">
    <source>
        <dbReference type="ARBA" id="ARBA00023015"/>
    </source>
</evidence>